<evidence type="ECO:0000313" key="1">
    <source>
        <dbReference type="EMBL" id="PWK17071.1"/>
    </source>
</evidence>
<comment type="caution">
    <text evidence="1">The sequence shown here is derived from an EMBL/GenBank/DDBJ whole genome shotgun (WGS) entry which is preliminary data.</text>
</comment>
<dbReference type="EMBL" id="QGGO01000038">
    <property type="protein sequence ID" value="PWK17071.1"/>
    <property type="molecule type" value="Genomic_DNA"/>
</dbReference>
<name>A0A316DFT3_9BACT</name>
<sequence>MFCLNIFQSCDISQEKILDIIIQNEADVSEDFSGYILIIPNEGCHYCIDEAFQFAKKNLNNRQIYFIITSDFDFKRSKVRFSQNELSAKNLIFDTKQVCSKIGLRQNYLILLTLKNGSLESQNNLVPDDVKKNLYQVQKSIK</sequence>
<protein>
    <submittedName>
        <fullName evidence="1">Uncharacterized protein</fullName>
    </submittedName>
</protein>
<dbReference type="OrthoDB" id="826030at2"/>
<organism evidence="1 2">
    <name type="scientific">Arcicella aurantiaca</name>
    <dbReference type="NCBI Taxonomy" id="591202"/>
    <lineage>
        <taxon>Bacteria</taxon>
        <taxon>Pseudomonadati</taxon>
        <taxon>Bacteroidota</taxon>
        <taxon>Cytophagia</taxon>
        <taxon>Cytophagales</taxon>
        <taxon>Flectobacillaceae</taxon>
        <taxon>Arcicella</taxon>
    </lineage>
</organism>
<evidence type="ECO:0000313" key="2">
    <source>
        <dbReference type="Proteomes" id="UP000245489"/>
    </source>
</evidence>
<reference evidence="1 2" key="1">
    <citation type="submission" date="2018-05" db="EMBL/GenBank/DDBJ databases">
        <title>Genomic Encyclopedia of Archaeal and Bacterial Type Strains, Phase II (KMG-II): from individual species to whole genera.</title>
        <authorList>
            <person name="Goeker M."/>
        </authorList>
    </citation>
    <scope>NUCLEOTIDE SEQUENCE [LARGE SCALE GENOMIC DNA]</scope>
    <source>
        <strain evidence="1 2">DSM 22214</strain>
    </source>
</reference>
<accession>A0A316DFT3</accession>
<dbReference type="Proteomes" id="UP000245489">
    <property type="component" value="Unassembled WGS sequence"/>
</dbReference>
<proteinExistence type="predicted"/>
<keyword evidence="2" id="KW-1185">Reference proteome</keyword>
<dbReference type="AlphaFoldDB" id="A0A316DFT3"/>
<gene>
    <name evidence="1" type="ORF">LV89_04522</name>
</gene>